<organism evidence="3 4">
    <name type="scientific">Pholiota conissans</name>
    <dbReference type="NCBI Taxonomy" id="109636"/>
    <lineage>
        <taxon>Eukaryota</taxon>
        <taxon>Fungi</taxon>
        <taxon>Dikarya</taxon>
        <taxon>Basidiomycota</taxon>
        <taxon>Agaricomycotina</taxon>
        <taxon>Agaricomycetes</taxon>
        <taxon>Agaricomycetidae</taxon>
        <taxon>Agaricales</taxon>
        <taxon>Agaricineae</taxon>
        <taxon>Strophariaceae</taxon>
        <taxon>Pholiota</taxon>
    </lineage>
</organism>
<keyword evidence="2" id="KW-0235">DNA replication</keyword>
<dbReference type="EMBL" id="MU155136">
    <property type="protein sequence ID" value="KAF9485281.1"/>
    <property type="molecule type" value="Genomic_DNA"/>
</dbReference>
<evidence type="ECO:0000313" key="4">
    <source>
        <dbReference type="Proteomes" id="UP000807469"/>
    </source>
</evidence>
<dbReference type="GO" id="GO:0006260">
    <property type="term" value="P:DNA replication"/>
    <property type="evidence" value="ECO:0007669"/>
    <property type="project" value="UniProtKB-KW"/>
</dbReference>
<dbReference type="AlphaFoldDB" id="A0A9P5ZG50"/>
<dbReference type="Pfam" id="PF09724">
    <property type="entry name" value="Dcc1"/>
    <property type="match status" value="1"/>
</dbReference>
<dbReference type="PANTHER" id="PTHR13395:SF6">
    <property type="entry name" value="SISTER CHROMATID COHESION PROTEIN DCC1"/>
    <property type="match status" value="1"/>
</dbReference>
<name>A0A9P5ZG50_9AGAR</name>
<evidence type="ECO:0000256" key="1">
    <source>
        <dbReference type="ARBA" id="ARBA00007017"/>
    </source>
</evidence>
<comment type="caution">
    <text evidence="3">The sequence shown here is derived from an EMBL/GenBank/DDBJ whole genome shotgun (WGS) entry which is preliminary data.</text>
</comment>
<accession>A0A9P5ZG50</accession>
<dbReference type="OrthoDB" id="276989at2759"/>
<sequence length="379" mass="43178">MLEYDLNFSPLSSTEADTYKLVELTSDLAALIENAISKNEDLSLTIKGLPNEDAVLCTAQRTFSMRSIGLSNTILVVTPIQDEHAFDFADDALAIRDQVTEIIELIPSVPKIHKLTALLRDQQYDDASEDDIYEEDPMHIRITYDNARAEIQASDAELDRGLKDRRILIINNELRPIKPEYLNRLLELILNLLVSLSIKYTSASVEQLSSALADEHEVPRAVSIQIMTWFGELKDGRWKMDVESVVREMGLGILRNYRHEPILQNDLLSCWKNQVGDTFESLVSIKLLEGHYIVPEALDYDDNLTTLKYFPYSDLPVDPAARFSDLFLTRKKWKGEEISPFLSDIAVNSKERDKLLLKYCRTVTEPGGVRYTTRAQYNG</sequence>
<evidence type="ECO:0000256" key="2">
    <source>
        <dbReference type="ARBA" id="ARBA00022705"/>
    </source>
</evidence>
<dbReference type="InterPro" id="IPR019128">
    <property type="entry name" value="Dcc1"/>
</dbReference>
<reference evidence="3" key="1">
    <citation type="submission" date="2020-11" db="EMBL/GenBank/DDBJ databases">
        <authorList>
            <consortium name="DOE Joint Genome Institute"/>
            <person name="Ahrendt S."/>
            <person name="Riley R."/>
            <person name="Andreopoulos W."/>
            <person name="Labutti K."/>
            <person name="Pangilinan J."/>
            <person name="Ruiz-Duenas F.J."/>
            <person name="Barrasa J.M."/>
            <person name="Sanchez-Garcia M."/>
            <person name="Camarero S."/>
            <person name="Miyauchi S."/>
            <person name="Serrano A."/>
            <person name="Linde D."/>
            <person name="Babiker R."/>
            <person name="Drula E."/>
            <person name="Ayuso-Fernandez I."/>
            <person name="Pacheco R."/>
            <person name="Padilla G."/>
            <person name="Ferreira P."/>
            <person name="Barriuso J."/>
            <person name="Kellner H."/>
            <person name="Castanera R."/>
            <person name="Alfaro M."/>
            <person name="Ramirez L."/>
            <person name="Pisabarro A.G."/>
            <person name="Kuo A."/>
            <person name="Tritt A."/>
            <person name="Lipzen A."/>
            <person name="He G."/>
            <person name="Yan M."/>
            <person name="Ng V."/>
            <person name="Cullen D."/>
            <person name="Martin F."/>
            <person name="Rosso M.-N."/>
            <person name="Henrissat B."/>
            <person name="Hibbett D."/>
            <person name="Martinez A.T."/>
            <person name="Grigoriev I.V."/>
        </authorList>
    </citation>
    <scope>NUCLEOTIDE SEQUENCE</scope>
    <source>
        <strain evidence="3">CIRM-BRFM 674</strain>
    </source>
</reference>
<dbReference type="GO" id="GO:0031390">
    <property type="term" value="C:Ctf18 RFC-like complex"/>
    <property type="evidence" value="ECO:0007669"/>
    <property type="project" value="InterPro"/>
</dbReference>
<comment type="similarity">
    <text evidence="1">Belongs to the DCC1 family.</text>
</comment>
<dbReference type="GO" id="GO:0000785">
    <property type="term" value="C:chromatin"/>
    <property type="evidence" value="ECO:0007669"/>
    <property type="project" value="TreeGrafter"/>
</dbReference>
<gene>
    <name evidence="3" type="ORF">BDN70DRAFT_871292</name>
</gene>
<keyword evidence="4" id="KW-1185">Reference proteome</keyword>
<dbReference type="GO" id="GO:0000775">
    <property type="term" value="C:chromosome, centromeric region"/>
    <property type="evidence" value="ECO:0007669"/>
    <property type="project" value="TreeGrafter"/>
</dbReference>
<dbReference type="GO" id="GO:0034088">
    <property type="term" value="P:maintenance of mitotic sister chromatid cohesion"/>
    <property type="evidence" value="ECO:0007669"/>
    <property type="project" value="TreeGrafter"/>
</dbReference>
<evidence type="ECO:0008006" key="5">
    <source>
        <dbReference type="Google" id="ProtNLM"/>
    </source>
</evidence>
<evidence type="ECO:0000313" key="3">
    <source>
        <dbReference type="EMBL" id="KAF9485281.1"/>
    </source>
</evidence>
<dbReference type="PANTHER" id="PTHR13395">
    <property type="entry name" value="SISTER CHROMATID COHESION PROTEIN DCC1-RELATED"/>
    <property type="match status" value="1"/>
</dbReference>
<dbReference type="Proteomes" id="UP000807469">
    <property type="component" value="Unassembled WGS sequence"/>
</dbReference>
<protein>
    <recommendedName>
        <fullName evidence="5">Sister chromatid cohesion protein DCC1</fullName>
    </recommendedName>
</protein>
<proteinExistence type="inferred from homology"/>